<organism evidence="2 3">
    <name type="scientific">Blastococcus goldschmidtiae</name>
    <dbReference type="NCBI Taxonomy" id="3075546"/>
    <lineage>
        <taxon>Bacteria</taxon>
        <taxon>Bacillati</taxon>
        <taxon>Actinomycetota</taxon>
        <taxon>Actinomycetes</taxon>
        <taxon>Geodermatophilales</taxon>
        <taxon>Geodermatophilaceae</taxon>
        <taxon>Blastococcus</taxon>
    </lineage>
</organism>
<sequence>MAVQDRMTPRNLYLYLVCLIMLVVSLVAVVQLVRSAIGIAYPEDVMGYGWTAYEDPSVIGGVDEEFLSAEQNAAKDSLRRSEIVSTVTAGLTLLLAGGLFALHWHRAQSERLLPAAAPEVPAATPTP</sequence>
<accession>A0ABU2K8G9</accession>
<dbReference type="EMBL" id="JAVREI010000006">
    <property type="protein sequence ID" value="MDT0276463.1"/>
    <property type="molecule type" value="Genomic_DNA"/>
</dbReference>
<keyword evidence="1" id="KW-1133">Transmembrane helix</keyword>
<dbReference type="Proteomes" id="UP001183222">
    <property type="component" value="Unassembled WGS sequence"/>
</dbReference>
<feature type="transmembrane region" description="Helical" evidence="1">
    <location>
        <begin position="83"/>
        <end position="102"/>
    </location>
</feature>
<keyword evidence="3" id="KW-1185">Reference proteome</keyword>
<evidence type="ECO:0000313" key="3">
    <source>
        <dbReference type="Proteomes" id="UP001183222"/>
    </source>
</evidence>
<reference evidence="3" key="1">
    <citation type="submission" date="2023-07" db="EMBL/GenBank/DDBJ databases">
        <title>30 novel species of actinomycetes from the DSMZ collection.</title>
        <authorList>
            <person name="Nouioui I."/>
        </authorList>
    </citation>
    <scope>NUCLEOTIDE SEQUENCE [LARGE SCALE GENOMIC DNA]</scope>
    <source>
        <strain evidence="3">DSM 46792</strain>
    </source>
</reference>
<comment type="caution">
    <text evidence="2">The sequence shown here is derived from an EMBL/GenBank/DDBJ whole genome shotgun (WGS) entry which is preliminary data.</text>
</comment>
<gene>
    <name evidence="2" type="ORF">RM425_11190</name>
</gene>
<protein>
    <submittedName>
        <fullName evidence="2">Uncharacterized protein</fullName>
    </submittedName>
</protein>
<keyword evidence="1" id="KW-0812">Transmembrane</keyword>
<evidence type="ECO:0000256" key="1">
    <source>
        <dbReference type="SAM" id="Phobius"/>
    </source>
</evidence>
<dbReference type="RefSeq" id="WP_311345278.1">
    <property type="nucleotide sequence ID" value="NZ_JAVREI010000006.1"/>
</dbReference>
<keyword evidence="1" id="KW-0472">Membrane</keyword>
<feature type="transmembrane region" description="Helical" evidence="1">
    <location>
        <begin position="12"/>
        <end position="33"/>
    </location>
</feature>
<proteinExistence type="predicted"/>
<name>A0ABU2K8G9_9ACTN</name>
<evidence type="ECO:0000313" key="2">
    <source>
        <dbReference type="EMBL" id="MDT0276463.1"/>
    </source>
</evidence>